<keyword evidence="3" id="KW-1185">Reference proteome</keyword>
<dbReference type="InterPro" id="IPR003607">
    <property type="entry name" value="HD/PDEase_dom"/>
</dbReference>
<sequence length="195" mass="22480">MTKREEFIAVYQENIQRRGADRLLEWLDSDASDFFTAPSSTRFHGAYEGGLVEHSLNVYECLKDYLNRPRTKELYGMDYTPETIAVTALLHDICKVGFYAVDYRNAKNEQGVWEKVPYYTVRDTLPYGHGEKSVYMIQSFMRLTRDEAFAIRYHMGFSGNEDKNSVGRALEMFPLALAVNVADMEATYYLEGSVK</sequence>
<name>U2KS71_9FIRM</name>
<evidence type="ECO:0000313" key="3">
    <source>
        <dbReference type="Proteomes" id="UP000016662"/>
    </source>
</evidence>
<feature type="domain" description="HD" evidence="1">
    <location>
        <begin position="52"/>
        <end position="183"/>
    </location>
</feature>
<evidence type="ECO:0000259" key="1">
    <source>
        <dbReference type="Pfam" id="PF01966"/>
    </source>
</evidence>
<dbReference type="SUPFAM" id="SSF109604">
    <property type="entry name" value="HD-domain/PDEase-like"/>
    <property type="match status" value="1"/>
</dbReference>
<dbReference type="CDD" id="cd00077">
    <property type="entry name" value="HDc"/>
    <property type="match status" value="1"/>
</dbReference>
<dbReference type="PATRIC" id="fig|411473.3.peg.1485"/>
<dbReference type="InterPro" id="IPR006674">
    <property type="entry name" value="HD_domain"/>
</dbReference>
<dbReference type="OrthoDB" id="357543at2"/>
<dbReference type="Proteomes" id="UP000016662">
    <property type="component" value="Unassembled WGS sequence"/>
</dbReference>
<dbReference type="AlphaFoldDB" id="U2KS71"/>
<dbReference type="HOGENOM" id="CLU_099360_1_0_9"/>
<proteinExistence type="predicted"/>
<comment type="caution">
    <text evidence="2">The sequence shown here is derived from an EMBL/GenBank/DDBJ whole genome shotgun (WGS) entry which is preliminary data.</text>
</comment>
<dbReference type="RefSeq" id="WP_021683292.1">
    <property type="nucleotide sequence ID" value="NZ_KI260475.1"/>
</dbReference>
<organism evidence="2 3">
    <name type="scientific">Ruminococcus callidus ATCC 27760</name>
    <dbReference type="NCBI Taxonomy" id="411473"/>
    <lineage>
        <taxon>Bacteria</taxon>
        <taxon>Bacillati</taxon>
        <taxon>Bacillota</taxon>
        <taxon>Clostridia</taxon>
        <taxon>Eubacteriales</taxon>
        <taxon>Oscillospiraceae</taxon>
        <taxon>Ruminococcus</taxon>
    </lineage>
</organism>
<protein>
    <recommendedName>
        <fullName evidence="1">HD domain-containing protein</fullName>
    </recommendedName>
</protein>
<evidence type="ECO:0000313" key="2">
    <source>
        <dbReference type="EMBL" id="ERJ94935.1"/>
    </source>
</evidence>
<dbReference type="Gene3D" id="1.10.3210.10">
    <property type="entry name" value="Hypothetical protein af1432"/>
    <property type="match status" value="1"/>
</dbReference>
<dbReference type="eggNOG" id="COG3481">
    <property type="taxonomic scope" value="Bacteria"/>
</dbReference>
<accession>U2KS71</accession>
<gene>
    <name evidence="2" type="ORF">RUMCAL_01813</name>
</gene>
<dbReference type="EMBL" id="AWVF01000228">
    <property type="protein sequence ID" value="ERJ94935.1"/>
    <property type="molecule type" value="Genomic_DNA"/>
</dbReference>
<dbReference type="Pfam" id="PF01966">
    <property type="entry name" value="HD"/>
    <property type="match status" value="1"/>
</dbReference>
<dbReference type="STRING" id="411473.RUMCAL_01813"/>
<reference evidence="2 3" key="1">
    <citation type="submission" date="2013-07" db="EMBL/GenBank/DDBJ databases">
        <authorList>
            <person name="Weinstock G."/>
            <person name="Sodergren E."/>
            <person name="Wylie T."/>
            <person name="Fulton L."/>
            <person name="Fulton R."/>
            <person name="Fronick C."/>
            <person name="O'Laughlin M."/>
            <person name="Godfrey J."/>
            <person name="Miner T."/>
            <person name="Herter B."/>
            <person name="Appelbaum E."/>
            <person name="Cordes M."/>
            <person name="Lek S."/>
            <person name="Wollam A."/>
            <person name="Pepin K.H."/>
            <person name="Palsikar V.B."/>
            <person name="Mitreva M."/>
            <person name="Wilson R.K."/>
        </authorList>
    </citation>
    <scope>NUCLEOTIDE SEQUENCE [LARGE SCALE GENOMIC DNA]</scope>
    <source>
        <strain evidence="2 3">ATCC 27760</strain>
    </source>
</reference>